<keyword evidence="1" id="KW-1133">Transmembrane helix</keyword>
<sequence length="104" mass="11478">MDTKLAWIVCFPGSLEFTFFTSTLMNMRSSNLLATSCHFWMISVAFSSNVLATLNTVTVDGTGTSFIFQATMTPKLAPPPPLMAQNRSSPMAFLSRRLPFTSIM</sequence>
<organism evidence="2 3">
    <name type="scientific">Vigna angularis var. angularis</name>
    <dbReference type="NCBI Taxonomy" id="157739"/>
    <lineage>
        <taxon>Eukaryota</taxon>
        <taxon>Viridiplantae</taxon>
        <taxon>Streptophyta</taxon>
        <taxon>Embryophyta</taxon>
        <taxon>Tracheophyta</taxon>
        <taxon>Spermatophyta</taxon>
        <taxon>Magnoliopsida</taxon>
        <taxon>eudicotyledons</taxon>
        <taxon>Gunneridae</taxon>
        <taxon>Pentapetalae</taxon>
        <taxon>rosids</taxon>
        <taxon>fabids</taxon>
        <taxon>Fabales</taxon>
        <taxon>Fabaceae</taxon>
        <taxon>Papilionoideae</taxon>
        <taxon>50 kb inversion clade</taxon>
        <taxon>NPAAA clade</taxon>
        <taxon>indigoferoid/millettioid clade</taxon>
        <taxon>Phaseoleae</taxon>
        <taxon>Vigna</taxon>
    </lineage>
</organism>
<keyword evidence="1" id="KW-0812">Transmembrane</keyword>
<dbReference type="EMBL" id="AP015034">
    <property type="protein sequence ID" value="BAT74082.1"/>
    <property type="molecule type" value="Genomic_DNA"/>
</dbReference>
<protein>
    <submittedName>
        <fullName evidence="2">Uncharacterized protein</fullName>
    </submittedName>
</protein>
<gene>
    <name evidence="2" type="primary">Vigan.01G167800</name>
    <name evidence="2" type="ORF">VIGAN_01167800</name>
</gene>
<feature type="transmembrane region" description="Helical" evidence="1">
    <location>
        <begin position="32"/>
        <end position="52"/>
    </location>
</feature>
<evidence type="ECO:0000313" key="3">
    <source>
        <dbReference type="Proteomes" id="UP000291084"/>
    </source>
</evidence>
<reference evidence="2 3" key="1">
    <citation type="journal article" date="2015" name="Sci. Rep.">
        <title>The power of single molecule real-time sequencing technology in the de novo assembly of a eukaryotic genome.</title>
        <authorList>
            <person name="Sakai H."/>
            <person name="Naito K."/>
            <person name="Ogiso-Tanaka E."/>
            <person name="Takahashi Y."/>
            <person name="Iseki K."/>
            <person name="Muto C."/>
            <person name="Satou K."/>
            <person name="Teruya K."/>
            <person name="Shiroma A."/>
            <person name="Shimoji M."/>
            <person name="Hirano T."/>
            <person name="Itoh T."/>
            <person name="Kaga A."/>
            <person name="Tomooka N."/>
        </authorList>
    </citation>
    <scope>NUCLEOTIDE SEQUENCE [LARGE SCALE GENOMIC DNA]</scope>
    <source>
        <strain evidence="3">cv. Shumari</strain>
    </source>
</reference>
<accession>A0A0S3R0H0</accession>
<name>A0A0S3R0H0_PHAAN</name>
<dbReference type="AlphaFoldDB" id="A0A0S3R0H0"/>
<keyword evidence="1" id="KW-0472">Membrane</keyword>
<proteinExistence type="predicted"/>
<dbReference type="Proteomes" id="UP000291084">
    <property type="component" value="Chromosome 1"/>
</dbReference>
<evidence type="ECO:0000313" key="2">
    <source>
        <dbReference type="EMBL" id="BAT74082.1"/>
    </source>
</evidence>
<feature type="transmembrane region" description="Helical" evidence="1">
    <location>
        <begin position="6"/>
        <end position="25"/>
    </location>
</feature>
<keyword evidence="3" id="KW-1185">Reference proteome</keyword>
<evidence type="ECO:0000256" key="1">
    <source>
        <dbReference type="SAM" id="Phobius"/>
    </source>
</evidence>